<comment type="caution">
    <text evidence="2">The sequence shown here is derived from an EMBL/GenBank/DDBJ whole genome shotgun (WGS) entry which is preliminary data.</text>
</comment>
<keyword evidence="3" id="KW-1185">Reference proteome</keyword>
<dbReference type="RefSeq" id="WP_144247064.1">
    <property type="nucleotide sequence ID" value="NZ_VLPK01000001.1"/>
</dbReference>
<name>A0A556MUL2_9SPHI</name>
<sequence>MNLKRFLIASFLIYCAFIANAQIPKLKPDTTAYYIERSPFYKEFAGKYDLVISHHHEGGWSMDEFYYTILAFKGKKRYKIVYSLRTNFSNDPPNKPQIKKELINKYTADSILSIFSSNNFWGLNNDTLAITKWGKYYDVDAHQYLDKEFYISDGISDVFETITRDGYQMIYSYEPEYYFHNLPQIKQRGRLLNAKRAFLSLFPNIWQPPTKQ</sequence>
<feature type="signal peptide" evidence="1">
    <location>
        <begin position="1"/>
        <end position="21"/>
    </location>
</feature>
<keyword evidence="1" id="KW-0732">Signal</keyword>
<organism evidence="2 3">
    <name type="scientific">Mucilaginibacter corticis</name>
    <dbReference type="NCBI Taxonomy" id="2597670"/>
    <lineage>
        <taxon>Bacteria</taxon>
        <taxon>Pseudomonadati</taxon>
        <taxon>Bacteroidota</taxon>
        <taxon>Sphingobacteriia</taxon>
        <taxon>Sphingobacteriales</taxon>
        <taxon>Sphingobacteriaceae</taxon>
        <taxon>Mucilaginibacter</taxon>
    </lineage>
</organism>
<dbReference type="EMBL" id="VLPK01000001">
    <property type="protein sequence ID" value="TSJ43498.1"/>
    <property type="molecule type" value="Genomic_DNA"/>
</dbReference>
<dbReference type="Proteomes" id="UP000318733">
    <property type="component" value="Unassembled WGS sequence"/>
</dbReference>
<dbReference type="AlphaFoldDB" id="A0A556MUL2"/>
<proteinExistence type="predicted"/>
<gene>
    <name evidence="2" type="ORF">FO440_04725</name>
</gene>
<evidence type="ECO:0000313" key="3">
    <source>
        <dbReference type="Proteomes" id="UP000318733"/>
    </source>
</evidence>
<feature type="chain" id="PRO_5021772190" evidence="1">
    <location>
        <begin position="22"/>
        <end position="212"/>
    </location>
</feature>
<reference evidence="2 3" key="1">
    <citation type="submission" date="2019-07" db="EMBL/GenBank/DDBJ databases">
        <authorList>
            <person name="Huq M.A."/>
        </authorList>
    </citation>
    <scope>NUCLEOTIDE SEQUENCE [LARGE SCALE GENOMIC DNA]</scope>
    <source>
        <strain evidence="2 3">MAH-19</strain>
    </source>
</reference>
<evidence type="ECO:0000313" key="2">
    <source>
        <dbReference type="EMBL" id="TSJ43498.1"/>
    </source>
</evidence>
<accession>A0A556MUL2</accession>
<protein>
    <submittedName>
        <fullName evidence="2">Uncharacterized protein</fullName>
    </submittedName>
</protein>
<evidence type="ECO:0000256" key="1">
    <source>
        <dbReference type="SAM" id="SignalP"/>
    </source>
</evidence>